<dbReference type="PANTHER" id="PTHR13561:SF20">
    <property type="entry name" value="DNA TOPOISOMERASE 2-BINDING PROTEIN 1"/>
    <property type="match status" value="1"/>
</dbReference>
<feature type="domain" description="BRCT" evidence="3">
    <location>
        <begin position="671"/>
        <end position="770"/>
    </location>
</feature>
<dbReference type="Pfam" id="PF00533">
    <property type="entry name" value="BRCT"/>
    <property type="match status" value="2"/>
</dbReference>
<dbReference type="GO" id="GO:0007095">
    <property type="term" value="P:mitotic G2 DNA damage checkpoint signaling"/>
    <property type="evidence" value="ECO:0007669"/>
    <property type="project" value="TreeGrafter"/>
</dbReference>
<gene>
    <name evidence="4" type="ORF">F1559_002813</name>
</gene>
<keyword evidence="1" id="KW-0677">Repeat</keyword>
<dbReference type="CDD" id="cd17731">
    <property type="entry name" value="BRCT_TopBP1_rpt2_like"/>
    <property type="match status" value="2"/>
</dbReference>
<reference evidence="4 5" key="1">
    <citation type="journal article" date="2020" name="J. Phycol.">
        <title>Comparative genome analysis reveals Cyanidiococcus gen. nov., a new extremophilic red algal genus sister to Cyanidioschyzon (Cyanidioschyzonaceae, Rhodophyta).</title>
        <authorList>
            <person name="Liu S.-L."/>
            <person name="Chiang Y.-R."/>
            <person name="Yoon H.S."/>
            <person name="Fu H.-Y."/>
        </authorList>
    </citation>
    <scope>NUCLEOTIDE SEQUENCE [LARGE SCALE GENOMIC DNA]</scope>
    <source>
        <strain evidence="4 5">THAL066</strain>
    </source>
</reference>
<dbReference type="AlphaFoldDB" id="A0A7J7IS85"/>
<name>A0A7J7IS85_9RHOD</name>
<dbReference type="GO" id="GO:0033314">
    <property type="term" value="P:mitotic DNA replication checkpoint signaling"/>
    <property type="evidence" value="ECO:0007669"/>
    <property type="project" value="TreeGrafter"/>
</dbReference>
<evidence type="ECO:0000313" key="4">
    <source>
        <dbReference type="EMBL" id="KAF6005221.1"/>
    </source>
</evidence>
<feature type="domain" description="BRCT" evidence="3">
    <location>
        <begin position="107"/>
        <end position="196"/>
    </location>
</feature>
<dbReference type="OrthoDB" id="245697at2759"/>
<dbReference type="PANTHER" id="PTHR13561">
    <property type="entry name" value="DNA REPLICATION REGULATOR DPB11-RELATED"/>
    <property type="match status" value="1"/>
</dbReference>
<dbReference type="Gene3D" id="3.40.50.10190">
    <property type="entry name" value="BRCT domain"/>
    <property type="match status" value="5"/>
</dbReference>
<feature type="domain" description="BRCT" evidence="3">
    <location>
        <begin position="217"/>
        <end position="282"/>
    </location>
</feature>
<feature type="region of interest" description="Disordered" evidence="2">
    <location>
        <begin position="33"/>
        <end position="60"/>
    </location>
</feature>
<organism evidence="4 5">
    <name type="scientific">Cyanidiococcus yangmingshanensis</name>
    <dbReference type="NCBI Taxonomy" id="2690220"/>
    <lineage>
        <taxon>Eukaryota</taxon>
        <taxon>Rhodophyta</taxon>
        <taxon>Bangiophyceae</taxon>
        <taxon>Cyanidiales</taxon>
        <taxon>Cyanidiaceae</taxon>
        <taxon>Cyanidiococcus</taxon>
    </lineage>
</organism>
<evidence type="ECO:0000256" key="1">
    <source>
        <dbReference type="ARBA" id="ARBA00022737"/>
    </source>
</evidence>
<feature type="compositionally biased region" description="Polar residues" evidence="2">
    <location>
        <begin position="39"/>
        <end position="50"/>
    </location>
</feature>
<dbReference type="SMART" id="SM00292">
    <property type="entry name" value="BRCT"/>
    <property type="match status" value="5"/>
</dbReference>
<dbReference type="SUPFAM" id="SSF52113">
    <property type="entry name" value="BRCT domain"/>
    <property type="match status" value="4"/>
</dbReference>
<dbReference type="Proteomes" id="UP000530660">
    <property type="component" value="Unassembled WGS sequence"/>
</dbReference>
<dbReference type="InterPro" id="IPR059215">
    <property type="entry name" value="BRCT2_TopBP1-like"/>
</dbReference>
<dbReference type="InterPro" id="IPR036420">
    <property type="entry name" value="BRCT_dom_sf"/>
</dbReference>
<feature type="domain" description="BRCT" evidence="3">
    <location>
        <begin position="434"/>
        <end position="530"/>
    </location>
</feature>
<dbReference type="GO" id="GO:0006270">
    <property type="term" value="P:DNA replication initiation"/>
    <property type="evidence" value="ECO:0007669"/>
    <property type="project" value="TreeGrafter"/>
</dbReference>
<dbReference type="EMBL" id="VWRR01000001">
    <property type="protein sequence ID" value="KAF6005221.1"/>
    <property type="molecule type" value="Genomic_DNA"/>
</dbReference>
<proteinExistence type="predicted"/>
<evidence type="ECO:0000259" key="3">
    <source>
        <dbReference type="PROSITE" id="PS50172"/>
    </source>
</evidence>
<feature type="domain" description="BRCT" evidence="3">
    <location>
        <begin position="561"/>
        <end position="650"/>
    </location>
</feature>
<evidence type="ECO:0000256" key="2">
    <source>
        <dbReference type="SAM" id="MobiDB-lite"/>
    </source>
</evidence>
<sequence>MEDALEADTPTCRPVVDSFAALRHERCHIGCIPPRSQEPVENSDASPSRNETNHEVEFDRSNQAYLKSTQAMDDPFSRNLQNTTNTENLHTASREAEAHQHFAPCESGCALILHGVVVTCSGLSPDVRARVERLCASLGCVFSNDLRKHVTHILATRTNTRKVLVGRRHGVWVLHPSWLEDCWEQRRRCQEEMYVLEPLAGLCFSSAQLRDAEICRLRAIVKKYGAEYIRNPNMACTHLVVHGGSGRKVQYAKRHGIVLVQFQWIEDCERAQNLVDWNTYQIEFCSSIPDCSDCCNEILQSDGKAPHQLGVPLGSRDVFEQDAALGAQADSTRERIMAQTEETRFLMIESRGASAEHDMRSEGNENQAAAESHFANGSAYGRDSFGGRHDAPSGTRAGTPTLELGDTSFGSEFEKATTICLDVFDRACVKESFGFPDLLEDFNFFLFGLSESQIMQAKHLIRSSGATLHLLWNPSITHVISTEELDPERSTEVLHFIRLSKQSGVLWCHLKWLQACLDTWQRLPPGELDLERLLVPGGAPTDCECPADAQAMASKLVTAPKICTCFRGMYLSLLPLCHDDPAQAIELACQLRSVGAHVLDMQRPVQYFHASVTVDFAVSVHGGSRRLSETRNAPLVTPDWVRDCLRDNTLHDFLSDPRYQPLPVAVPIQDLRGKSICISGFFESRRACYGPRDDFQMLLSRSYIERLFRLIGAEYSERLRHHRTDYLICELPRGKKYEKALHWNIPVLRITWLFECISYGRLPEISLHKFCCRSGTWCARERRPPPFFL</sequence>
<comment type="caution">
    <text evidence="4">The sequence shown here is derived from an EMBL/GenBank/DDBJ whole genome shotgun (WGS) entry which is preliminary data.</text>
</comment>
<evidence type="ECO:0000313" key="5">
    <source>
        <dbReference type="Proteomes" id="UP000530660"/>
    </source>
</evidence>
<dbReference type="Pfam" id="PF12738">
    <property type="entry name" value="PTCB-BRCT"/>
    <property type="match status" value="2"/>
</dbReference>
<accession>A0A7J7IS85</accession>
<keyword evidence="5" id="KW-1185">Reference proteome</keyword>
<feature type="compositionally biased region" description="Basic and acidic residues" evidence="2">
    <location>
        <begin position="51"/>
        <end position="60"/>
    </location>
</feature>
<protein>
    <recommendedName>
        <fullName evidence="3">BRCT domain-containing protein</fullName>
    </recommendedName>
</protein>
<dbReference type="InterPro" id="IPR001357">
    <property type="entry name" value="BRCT_dom"/>
</dbReference>
<dbReference type="PROSITE" id="PS50172">
    <property type="entry name" value="BRCT"/>
    <property type="match status" value="5"/>
</dbReference>